<feature type="compositionally biased region" description="Polar residues" evidence="1">
    <location>
        <begin position="432"/>
        <end position="444"/>
    </location>
</feature>
<feature type="region of interest" description="Disordered" evidence="1">
    <location>
        <begin position="1"/>
        <end position="134"/>
    </location>
</feature>
<feature type="compositionally biased region" description="Basic and acidic residues" evidence="1">
    <location>
        <begin position="89"/>
        <end position="98"/>
    </location>
</feature>
<gene>
    <name evidence="2" type="ORF">B0T18DRAFT_429425</name>
</gene>
<sequence>MADAPPEPAQARQKQRPEANKLQRRQRAYSFSPSRDDAITPGRRSSVRANQREMGTGALGGAVQRGPTLHNKRDGDHLPRKKSSKKRRKDDEQREAEIKAMSNFMPLRPATDDWTGARPLRRHSRRTGTGFGYGFTGSSRQEWDKYNRSSDISLAESVHSTFSSDSEHISFKVSVLEKLAPRPTLHYATYSKLTAEEDSGRLARTPSRQQRKLSAPIPEATLKAHKRIHDLADDLSASDLRELMDRDKRRRERRRQRDQEKLEAKLARRAEKQKEAAAQAEKEGRDSPPNLERGVFGRDVVGLGLDPTSAVVTSSRRRQKGKERMETDDPVTRYDARPDPLVEFHRTSSIPLQSPKIADAPAESKEAVPPVLASPRSKSSFLRLKLPRSMSPNDSDLKTEQSEPPESNHSKGPLSWATFFRWGNKAKRKSAAPSSFSNASRDSMQTPQQQQPTAPISFTPRKLSTGVPKRTRSRFREDLPELAAHKAQPHDRESIPPTIAESSPDPGAVTEQIAFAPPAHYGERNDTPTSEQRQQTPSIFGHPDEPSASPELHTLSLASIDSEASWLSGRLSKKRHLSSSLHASPYGPRPRGASESDAEAPQDQNTPTEDASITEDEYLARFAHSAPDRQGGNRKSTGDPRPSSDGEDLEETHWGTVKGYQPKVVHAHGAGRVKSREGLLKSFGEEGEVDALVSGPSESGPAGGQGVRRATSINLGKGHARKISAGSARLLSISPRSSVDTKRLSSPPKQEKINEA</sequence>
<feature type="region of interest" description="Disordered" evidence="1">
    <location>
        <begin position="691"/>
        <end position="756"/>
    </location>
</feature>
<organism evidence="2 3">
    <name type="scientific">Schizothecium vesticola</name>
    <dbReference type="NCBI Taxonomy" id="314040"/>
    <lineage>
        <taxon>Eukaryota</taxon>
        <taxon>Fungi</taxon>
        <taxon>Dikarya</taxon>
        <taxon>Ascomycota</taxon>
        <taxon>Pezizomycotina</taxon>
        <taxon>Sordariomycetes</taxon>
        <taxon>Sordariomycetidae</taxon>
        <taxon>Sordariales</taxon>
        <taxon>Schizotheciaceae</taxon>
        <taxon>Schizothecium</taxon>
    </lineage>
</organism>
<dbReference type="EMBL" id="JAUKUD010000004">
    <property type="protein sequence ID" value="KAK0746463.1"/>
    <property type="molecule type" value="Genomic_DNA"/>
</dbReference>
<dbReference type="Proteomes" id="UP001172155">
    <property type="component" value="Unassembled WGS sequence"/>
</dbReference>
<proteinExistence type="predicted"/>
<feature type="compositionally biased region" description="Basic and acidic residues" evidence="1">
    <location>
        <begin position="395"/>
        <end position="409"/>
    </location>
</feature>
<feature type="region of interest" description="Disordered" evidence="1">
    <location>
        <begin position="427"/>
        <end position="663"/>
    </location>
</feature>
<dbReference type="AlphaFoldDB" id="A0AA40EVR8"/>
<feature type="region of interest" description="Disordered" evidence="1">
    <location>
        <begin position="194"/>
        <end position="218"/>
    </location>
</feature>
<feature type="compositionally biased region" description="Basic and acidic residues" evidence="1">
    <location>
        <begin position="739"/>
        <end position="756"/>
    </location>
</feature>
<name>A0AA40EVR8_9PEZI</name>
<keyword evidence="3" id="KW-1185">Reference proteome</keyword>
<feature type="compositionally biased region" description="Basic and acidic residues" evidence="1">
    <location>
        <begin position="322"/>
        <end position="346"/>
    </location>
</feature>
<protein>
    <submittedName>
        <fullName evidence="2">Uncharacterized protein</fullName>
    </submittedName>
</protein>
<evidence type="ECO:0000313" key="3">
    <source>
        <dbReference type="Proteomes" id="UP001172155"/>
    </source>
</evidence>
<evidence type="ECO:0000313" key="2">
    <source>
        <dbReference type="EMBL" id="KAK0746463.1"/>
    </source>
</evidence>
<comment type="caution">
    <text evidence="2">The sequence shown here is derived from an EMBL/GenBank/DDBJ whole genome shotgun (WGS) entry which is preliminary data.</text>
</comment>
<feature type="compositionally biased region" description="Basic and acidic residues" evidence="1">
    <location>
        <begin position="255"/>
        <end position="286"/>
    </location>
</feature>
<feature type="compositionally biased region" description="Basic residues" evidence="1">
    <location>
        <begin position="79"/>
        <end position="88"/>
    </location>
</feature>
<feature type="compositionally biased region" description="Polar residues" evidence="1">
    <location>
        <begin position="527"/>
        <end position="538"/>
    </location>
</feature>
<accession>A0AA40EVR8</accession>
<reference evidence="2" key="1">
    <citation type="submission" date="2023-06" db="EMBL/GenBank/DDBJ databases">
        <title>Genome-scale phylogeny and comparative genomics of the fungal order Sordariales.</title>
        <authorList>
            <consortium name="Lawrence Berkeley National Laboratory"/>
            <person name="Hensen N."/>
            <person name="Bonometti L."/>
            <person name="Westerberg I."/>
            <person name="Brannstrom I.O."/>
            <person name="Guillou S."/>
            <person name="Cros-Aarteil S."/>
            <person name="Calhoun S."/>
            <person name="Haridas S."/>
            <person name="Kuo A."/>
            <person name="Mondo S."/>
            <person name="Pangilinan J."/>
            <person name="Riley R."/>
            <person name="LaButti K."/>
            <person name="Andreopoulos B."/>
            <person name="Lipzen A."/>
            <person name="Chen C."/>
            <person name="Yanf M."/>
            <person name="Daum C."/>
            <person name="Ng V."/>
            <person name="Clum A."/>
            <person name="Steindorff A."/>
            <person name="Ohm R."/>
            <person name="Martin F."/>
            <person name="Silar P."/>
            <person name="Natvig D."/>
            <person name="Lalanne C."/>
            <person name="Gautier V."/>
            <person name="Ament-velasquez S.L."/>
            <person name="Kruys A."/>
            <person name="Hutchinson M.I."/>
            <person name="Powell A.J."/>
            <person name="Barry K."/>
            <person name="Miller A.N."/>
            <person name="Grigoriev I.V."/>
            <person name="Debuchy R."/>
            <person name="Gladieux P."/>
            <person name="Thoren M.H."/>
            <person name="Johannesson H."/>
        </authorList>
    </citation>
    <scope>NUCLEOTIDE SEQUENCE</scope>
    <source>
        <strain evidence="2">SMH3187-1</strain>
    </source>
</reference>
<evidence type="ECO:0000256" key="1">
    <source>
        <dbReference type="SAM" id="MobiDB-lite"/>
    </source>
</evidence>
<feature type="region of interest" description="Disordered" evidence="1">
    <location>
        <begin position="246"/>
        <end position="415"/>
    </location>
</feature>
<feature type="compositionally biased region" description="Polar residues" evidence="1">
    <location>
        <begin position="602"/>
        <end position="611"/>
    </location>
</feature>